<dbReference type="SUPFAM" id="SSF52821">
    <property type="entry name" value="Rhodanese/Cell cycle control phosphatase"/>
    <property type="match status" value="4"/>
</dbReference>
<dbReference type="KEGG" id="tso:IZ6_11740"/>
<dbReference type="InterPro" id="IPR036873">
    <property type="entry name" value="Rhodanese-like_dom_sf"/>
</dbReference>
<gene>
    <name evidence="2" type="ORF">IZ6_11740</name>
</gene>
<dbReference type="GO" id="GO:0016740">
    <property type="term" value="F:transferase activity"/>
    <property type="evidence" value="ECO:0007669"/>
    <property type="project" value="UniProtKB-KW"/>
</dbReference>
<dbReference type="Proteomes" id="UP000515317">
    <property type="component" value="Chromosome"/>
</dbReference>
<protein>
    <submittedName>
        <fullName evidence="2">Transferase</fullName>
    </submittedName>
</protein>
<feature type="domain" description="Rhodanese" evidence="1">
    <location>
        <begin position="23"/>
        <end position="113"/>
    </location>
</feature>
<dbReference type="PANTHER" id="PTHR43031">
    <property type="entry name" value="FAD-DEPENDENT OXIDOREDUCTASE"/>
    <property type="match status" value="1"/>
</dbReference>
<feature type="domain" description="Rhodanese" evidence="1">
    <location>
        <begin position="281"/>
        <end position="477"/>
    </location>
</feature>
<feature type="domain" description="Rhodanese" evidence="1">
    <location>
        <begin position="146"/>
        <end position="237"/>
    </location>
</feature>
<dbReference type="AlphaFoldDB" id="A0A6S6QNB0"/>
<evidence type="ECO:0000313" key="2">
    <source>
        <dbReference type="EMBL" id="BCJ90439.1"/>
    </source>
</evidence>
<dbReference type="InterPro" id="IPR050229">
    <property type="entry name" value="GlpE_sulfurtransferase"/>
</dbReference>
<keyword evidence="2" id="KW-0808">Transferase</keyword>
<keyword evidence="3" id="KW-1185">Reference proteome</keyword>
<dbReference type="PANTHER" id="PTHR43031:SF7">
    <property type="entry name" value="NITRIC OXIDE REDUCTASE FLRD-NAD(+) REDUCTASE"/>
    <property type="match status" value="1"/>
</dbReference>
<dbReference type="RefSeq" id="WP_222877066.1">
    <property type="nucleotide sequence ID" value="NZ_AP023361.1"/>
</dbReference>
<dbReference type="Gene3D" id="3.40.250.10">
    <property type="entry name" value="Rhodanese-like domain"/>
    <property type="match status" value="4"/>
</dbReference>
<dbReference type="InterPro" id="IPR001763">
    <property type="entry name" value="Rhodanese-like_dom"/>
</dbReference>
<organism evidence="2 3">
    <name type="scientific">Terrihabitans soli</name>
    <dbReference type="NCBI Taxonomy" id="708113"/>
    <lineage>
        <taxon>Bacteria</taxon>
        <taxon>Pseudomonadati</taxon>
        <taxon>Pseudomonadota</taxon>
        <taxon>Alphaproteobacteria</taxon>
        <taxon>Hyphomicrobiales</taxon>
        <taxon>Terrihabitans</taxon>
    </lineage>
</organism>
<dbReference type="EMBL" id="AP023361">
    <property type="protein sequence ID" value="BCJ90439.1"/>
    <property type="molecule type" value="Genomic_DNA"/>
</dbReference>
<dbReference type="PROSITE" id="PS50206">
    <property type="entry name" value="RHODANESE_3"/>
    <property type="match status" value="3"/>
</dbReference>
<reference evidence="2 3" key="1">
    <citation type="submission" date="2020-08" db="EMBL/GenBank/DDBJ databases">
        <title>Genome sequence of Rhizobiales bacterium strain IZ6.</title>
        <authorList>
            <person name="Nakai R."/>
            <person name="Naganuma T."/>
        </authorList>
    </citation>
    <scope>NUCLEOTIDE SEQUENCE [LARGE SCALE GENOMIC DNA]</scope>
    <source>
        <strain evidence="2 3">IZ6</strain>
    </source>
</reference>
<evidence type="ECO:0000259" key="1">
    <source>
        <dbReference type="PROSITE" id="PS50206"/>
    </source>
</evidence>
<sequence length="537" mass="58231">MNVIVKNPTATVDAKTVRDWLADGKEIAFFDVREEGEFGWGHPLLAANLPYSRLELDIERFVPHKNTRTVLIGADNNLPAIAAARLTALGYSNLHIVAGGIEAWKTAGLKLFEGVYVPSKAFAEVVEHAYHTPPIEAEDLKKLIDEKADFVVLDSRTEEEFARFHVPGAISVPGAELVHRVADLVPSPDKLVVVSCAGRTRGIMGAQSLINAGIPNKVRVLKGGTQGWRLAKLDVETGERFSTSPTDAGRKTAKGWADALAAQHGVGRIAHDELAKWRKDAARTTYVIDVRTKGEYAKGHLAGATHVPGAQLLQATDTFIPVHRARVVLVDDDGVRATVTAHWLKQLGWDVHVLDKALDGQKIVSGEDETRKIWQPDVQEIAPKEARAWLGDKGRLISVTSSDAYRKERPSGAVWSIRPRLLSAVGDLVPGARVLVIGDEEGVSALAASDLREAGFDAAIVAGGVAAWKAAGLPPDTTPSALPDAERIDFLTWNWDRHFGNAAASRAYLNWELDLPRQIEEDGTAYYKIKVPAGAAH</sequence>
<dbReference type="Pfam" id="PF00581">
    <property type="entry name" value="Rhodanese"/>
    <property type="match status" value="3"/>
</dbReference>
<proteinExistence type="predicted"/>
<dbReference type="SMART" id="SM00450">
    <property type="entry name" value="RHOD"/>
    <property type="match status" value="4"/>
</dbReference>
<evidence type="ECO:0000313" key="3">
    <source>
        <dbReference type="Proteomes" id="UP000515317"/>
    </source>
</evidence>
<name>A0A6S6QNB0_9HYPH</name>
<accession>A0A6S6QNB0</accession>